<evidence type="ECO:0000313" key="1">
    <source>
        <dbReference type="EMBL" id="EOD42430.1"/>
    </source>
</evidence>
<dbReference type="AlphaFoldDB" id="R1FTK8"/>
<gene>
    <name evidence="1" type="ORF">Nst1_465</name>
</gene>
<keyword evidence="2" id="KW-1185">Reference proteome</keyword>
<sequence length="228" mass="26534">MTDGHDIKNDIIIKYGLSHILFTELQQCGADFKNTLAEGNRQILYITIDVFEKMGTEMFYKADKTLRSSLDELMKAIMEWRKCKTPPNDYDSLIRCLTECRLTTGIAGAINEYLKEINATDFEKKVYNLIEAIEHLSRSYVLDALYERLKNKTNDEIYRSIDKLSRNSESKEGSTNYLEKTKKGVYEINHIFQKASQDVKEPIKILLKDPKKNIKLFYAIIGFNLYKN</sequence>
<proteinExistence type="predicted"/>
<name>R1FTK8_NANST</name>
<dbReference type="EMBL" id="APJZ01000003">
    <property type="protein sequence ID" value="EOD42430.1"/>
    <property type="molecule type" value="Genomic_DNA"/>
</dbReference>
<protein>
    <submittedName>
        <fullName evidence="1">Uncharacterized protein</fullName>
    </submittedName>
</protein>
<accession>R1FTK8</accession>
<evidence type="ECO:0000313" key="2">
    <source>
        <dbReference type="Proteomes" id="UP000053279"/>
    </source>
</evidence>
<comment type="caution">
    <text evidence="1">The sequence shown here is derived from an EMBL/GenBank/DDBJ whole genome shotgun (WGS) entry which is preliminary data.</text>
</comment>
<organism evidence="1 2">
    <name type="scientific">Nanobsidianus stetteri</name>
    <dbReference type="NCBI Taxonomy" id="1294122"/>
    <lineage>
        <taxon>Archaea</taxon>
        <taxon>Nanobdellota</taxon>
        <taxon>Candidatus Nanoarchaeia</taxon>
        <taxon>Nanoarchaeales</taxon>
        <taxon>Nanopusillaceae</taxon>
        <taxon>Candidatus Nanobsidianus</taxon>
    </lineage>
</organism>
<reference evidence="1 2" key="1">
    <citation type="submission" date="2013-02" db="EMBL/GenBank/DDBJ databases">
        <title>Insights into archaeal evolution and symbiosis from the genomes of a Nanoarchaeon and its crenarchaeal host from Yellowstone National Park.</title>
        <authorList>
            <person name="Podar M."/>
            <person name="Makarova K.S."/>
            <person name="Graham D.E."/>
            <person name="Wolf Y.I."/>
            <person name="Koonin E.V."/>
            <person name="Reysenbach A.-L."/>
        </authorList>
    </citation>
    <scope>NUCLEOTIDE SEQUENCE [LARGE SCALE GENOMIC DNA]</scope>
</reference>
<dbReference type="Proteomes" id="UP000053279">
    <property type="component" value="Unassembled WGS sequence"/>
</dbReference>